<protein>
    <submittedName>
        <fullName evidence="5">Integrase</fullName>
    </submittedName>
</protein>
<dbReference type="HOGENOM" id="CLU_052612_1_1_6"/>
<dbReference type="EMBL" id="AUVB01000089">
    <property type="protein sequence ID" value="KGE02598.1"/>
    <property type="molecule type" value="Genomic_DNA"/>
</dbReference>
<evidence type="ECO:0000313" key="6">
    <source>
        <dbReference type="Proteomes" id="UP000029640"/>
    </source>
</evidence>
<dbReference type="InterPro" id="IPR011010">
    <property type="entry name" value="DNA_brk_join_enz"/>
</dbReference>
<comment type="caution">
    <text evidence="5">The sequence shown here is derived from an EMBL/GenBank/DDBJ whole genome shotgun (WGS) entry which is preliminary data.</text>
</comment>
<accession>A0A095VNE5</accession>
<feature type="region of interest" description="Disordered" evidence="3">
    <location>
        <begin position="314"/>
        <end position="341"/>
    </location>
</feature>
<evidence type="ECO:0000256" key="3">
    <source>
        <dbReference type="SAM" id="MobiDB-lite"/>
    </source>
</evidence>
<feature type="domain" description="Tyr recombinase" evidence="4">
    <location>
        <begin position="170"/>
        <end position="323"/>
    </location>
</feature>
<dbReference type="Gene3D" id="1.10.150.130">
    <property type="match status" value="1"/>
</dbReference>
<evidence type="ECO:0000259" key="4">
    <source>
        <dbReference type="Pfam" id="PF00589"/>
    </source>
</evidence>
<dbReference type="AlphaFoldDB" id="A0A095VNE5"/>
<evidence type="ECO:0000313" key="5">
    <source>
        <dbReference type="EMBL" id="KGE02598.1"/>
    </source>
</evidence>
<dbReference type="eggNOG" id="COG0582">
    <property type="taxonomic scope" value="Bacteria"/>
</dbReference>
<keyword evidence="2" id="KW-0233">DNA recombination</keyword>
<organism evidence="5 6">
    <name type="scientific">Pseudohaliea rubra DSM 19751</name>
    <dbReference type="NCBI Taxonomy" id="1265313"/>
    <lineage>
        <taxon>Bacteria</taxon>
        <taxon>Pseudomonadati</taxon>
        <taxon>Pseudomonadota</taxon>
        <taxon>Gammaproteobacteria</taxon>
        <taxon>Cellvibrionales</taxon>
        <taxon>Halieaceae</taxon>
        <taxon>Pseudohaliea</taxon>
    </lineage>
</organism>
<dbReference type="InterPro" id="IPR002104">
    <property type="entry name" value="Integrase_catalytic"/>
</dbReference>
<dbReference type="GO" id="GO:0006310">
    <property type="term" value="P:DNA recombination"/>
    <property type="evidence" value="ECO:0007669"/>
    <property type="project" value="UniProtKB-KW"/>
</dbReference>
<dbReference type="InterPro" id="IPR013762">
    <property type="entry name" value="Integrase-like_cat_sf"/>
</dbReference>
<dbReference type="InterPro" id="IPR010998">
    <property type="entry name" value="Integrase_recombinase_N"/>
</dbReference>
<name>A0A095VNE5_9GAMM</name>
<proteinExistence type="predicted"/>
<dbReference type="Gene3D" id="1.10.443.10">
    <property type="entry name" value="Intergrase catalytic core"/>
    <property type="match status" value="1"/>
</dbReference>
<dbReference type="SUPFAM" id="SSF56349">
    <property type="entry name" value="DNA breaking-rejoining enzymes"/>
    <property type="match status" value="1"/>
</dbReference>
<keyword evidence="6" id="KW-1185">Reference proteome</keyword>
<keyword evidence="1" id="KW-0238">DNA-binding</keyword>
<sequence length="341" mass="39500">MPAHLRSLHGGKTEISLRQDLAKAYRRYADLYQVEDNITLMQELFDRYRLEVVPEHASENTRKSKNLSLERLRAALGENPIAVMNPQVIYKYRDYIGRTRSKKHANLDLEVLSHCFTKAIEWGLTSDHPMTNKKVVKFSLPGRDRYVEDWELQEWASVANPFLVAYVVLKGATGLRQQDLLRLQKKDISQTELVSTSLKTGKKVRFPLYTEDGEPTTVRQALDVVEAYFEQENSKRRRPVISPWLFHNRKGESYYDLETRSASGFQSVWQRSMKKALEETRLEERFTEHDLRAKVGSDLETDLQASQLLAHSSTQLTRQHYRRRGQTATPAPGFTIKESKA</sequence>
<dbReference type="Pfam" id="PF00589">
    <property type="entry name" value="Phage_integrase"/>
    <property type="match status" value="1"/>
</dbReference>
<dbReference type="Proteomes" id="UP000029640">
    <property type="component" value="Unassembled WGS sequence"/>
</dbReference>
<reference evidence="5 6" key="1">
    <citation type="journal article" date="2014" name="Genome Announc.">
        <title>Genome Sequence of Gammaproteobacterial Pseudohaliea rubra Type Strain DSM 19751, Isolated from Coastal Seawater of the Mediterranean Sea.</title>
        <authorList>
            <person name="Spring S."/>
            <person name="Fiebig A."/>
            <person name="Riedel T."/>
            <person name="Goker M."/>
            <person name="Klenk H.P."/>
        </authorList>
    </citation>
    <scope>NUCLEOTIDE SEQUENCE [LARGE SCALE GENOMIC DNA]</scope>
    <source>
        <strain evidence="5 6">DSM 19751</strain>
    </source>
</reference>
<evidence type="ECO:0000256" key="1">
    <source>
        <dbReference type="ARBA" id="ARBA00023125"/>
    </source>
</evidence>
<evidence type="ECO:0000256" key="2">
    <source>
        <dbReference type="ARBA" id="ARBA00023172"/>
    </source>
</evidence>
<gene>
    <name evidence="5" type="ORF">HRUBRA_02863</name>
</gene>
<dbReference type="PATRIC" id="fig|1265313.6.peg.2819"/>
<dbReference type="GO" id="GO:0015074">
    <property type="term" value="P:DNA integration"/>
    <property type="evidence" value="ECO:0007669"/>
    <property type="project" value="InterPro"/>
</dbReference>
<dbReference type="GO" id="GO:0003677">
    <property type="term" value="F:DNA binding"/>
    <property type="evidence" value="ECO:0007669"/>
    <property type="project" value="UniProtKB-KW"/>
</dbReference>